<dbReference type="PANTHER" id="PTHR19229:SF154">
    <property type="entry name" value="ABC TRANSPORTER A FAMILY MEMBER 3-RELATED"/>
    <property type="match status" value="1"/>
</dbReference>
<gene>
    <name evidence="6" type="ORF">GOBAR_AA24862</name>
</gene>
<dbReference type="InterPro" id="IPR026082">
    <property type="entry name" value="ABCA"/>
</dbReference>
<evidence type="ECO:0000256" key="1">
    <source>
        <dbReference type="ARBA" id="ARBA00008526"/>
    </source>
</evidence>
<dbReference type="OrthoDB" id="8061355at2759"/>
<dbReference type="GO" id="GO:0016887">
    <property type="term" value="F:ATP hydrolysis activity"/>
    <property type="evidence" value="ECO:0007669"/>
    <property type="project" value="InterPro"/>
</dbReference>
<dbReference type="PANTHER" id="PTHR19229">
    <property type="entry name" value="ATP-BINDING CASSETTE TRANSPORTER SUBFAMILY A ABCA"/>
    <property type="match status" value="1"/>
</dbReference>
<proteinExistence type="inferred from homology"/>
<protein>
    <recommendedName>
        <fullName evidence="5">ABC transporter domain-containing protein</fullName>
    </recommendedName>
</protein>
<feature type="transmembrane region" description="Helical" evidence="4">
    <location>
        <begin position="311"/>
        <end position="330"/>
    </location>
</feature>
<dbReference type="SUPFAM" id="SSF52540">
    <property type="entry name" value="P-loop containing nucleoside triphosphate hydrolases"/>
    <property type="match status" value="1"/>
</dbReference>
<keyword evidence="3" id="KW-0067">ATP-binding</keyword>
<dbReference type="PROSITE" id="PS00211">
    <property type="entry name" value="ABC_TRANSPORTER_1"/>
    <property type="match status" value="1"/>
</dbReference>
<evidence type="ECO:0000256" key="2">
    <source>
        <dbReference type="ARBA" id="ARBA00022741"/>
    </source>
</evidence>
<keyword evidence="4" id="KW-0472">Membrane</keyword>
<dbReference type="InterPro" id="IPR017871">
    <property type="entry name" value="ABC_transporter-like_CS"/>
</dbReference>
<dbReference type="Proteomes" id="UP000239757">
    <property type="component" value="Unassembled WGS sequence"/>
</dbReference>
<evidence type="ECO:0000256" key="4">
    <source>
        <dbReference type="SAM" id="Phobius"/>
    </source>
</evidence>
<name>A0A2P5WXJ9_GOSBA</name>
<dbReference type="Gene3D" id="3.40.50.300">
    <property type="entry name" value="P-loop containing nucleotide triphosphate hydrolases"/>
    <property type="match status" value="1"/>
</dbReference>
<organism evidence="6 7">
    <name type="scientific">Gossypium barbadense</name>
    <name type="common">Sea Island cotton</name>
    <name type="synonym">Hibiscus barbadensis</name>
    <dbReference type="NCBI Taxonomy" id="3634"/>
    <lineage>
        <taxon>Eukaryota</taxon>
        <taxon>Viridiplantae</taxon>
        <taxon>Streptophyta</taxon>
        <taxon>Embryophyta</taxon>
        <taxon>Tracheophyta</taxon>
        <taxon>Spermatophyta</taxon>
        <taxon>Magnoliopsida</taxon>
        <taxon>eudicotyledons</taxon>
        <taxon>Gunneridae</taxon>
        <taxon>Pentapetalae</taxon>
        <taxon>rosids</taxon>
        <taxon>malvids</taxon>
        <taxon>Malvales</taxon>
        <taxon>Malvaceae</taxon>
        <taxon>Malvoideae</taxon>
        <taxon>Gossypium</taxon>
    </lineage>
</organism>
<comment type="similarity">
    <text evidence="1">Belongs to the ABC transporter superfamily. ABCA family. CPR flippase (TC 3.A.1.211) subfamily.</text>
</comment>
<dbReference type="AlphaFoldDB" id="A0A2P5WXJ9"/>
<evidence type="ECO:0000259" key="5">
    <source>
        <dbReference type="PROSITE" id="PS50893"/>
    </source>
</evidence>
<dbReference type="SMART" id="SM00382">
    <property type="entry name" value="AAA"/>
    <property type="match status" value="1"/>
</dbReference>
<dbReference type="CDD" id="cd03263">
    <property type="entry name" value="ABC_subfamily_A"/>
    <property type="match status" value="1"/>
</dbReference>
<keyword evidence="2" id="KW-0547">Nucleotide-binding</keyword>
<dbReference type="Pfam" id="PF00005">
    <property type="entry name" value="ABC_tran"/>
    <property type="match status" value="1"/>
</dbReference>
<dbReference type="InterPro" id="IPR027417">
    <property type="entry name" value="P-loop_NTPase"/>
</dbReference>
<dbReference type="GO" id="GO:0140359">
    <property type="term" value="F:ABC-type transporter activity"/>
    <property type="evidence" value="ECO:0007669"/>
    <property type="project" value="InterPro"/>
</dbReference>
<dbReference type="GO" id="GO:0005524">
    <property type="term" value="F:ATP binding"/>
    <property type="evidence" value="ECO:0007669"/>
    <property type="project" value="UniProtKB-KW"/>
</dbReference>
<dbReference type="GO" id="GO:0016020">
    <property type="term" value="C:membrane"/>
    <property type="evidence" value="ECO:0007669"/>
    <property type="project" value="InterPro"/>
</dbReference>
<evidence type="ECO:0000313" key="6">
    <source>
        <dbReference type="EMBL" id="PPR95814.1"/>
    </source>
</evidence>
<sequence length="332" mass="36770">MDSLQSLPPLSTLSTSVSSALNAKLGTNHDLTQAPSIVAEFLTQCDDLERNLVHHNRTLESNLASYASFSNRIGHLFGITEKGWERSCRRWPRRWPEWKRSEHMQREKVEQLLLESTTSYPIIYDNLKKIYPARDGNPAKIAVRGLSLALLRGESFGMFGPNGAGKTSLINMMIGLTKPTSGTAYLQGLDILTSMDTIYTSMGVCPQHDLLWETLTGREHLLFYGRLTNLKGSALNQAVEDSLKCVNLFHGGVADKHAGKYSGGMKRRLSVAVSLIGDPKVVFMDEPSTGLDPASRNSLWSVVKQAKREGAIILTNIVVVLLFVFVIYAFTL</sequence>
<keyword evidence="4" id="KW-0812">Transmembrane</keyword>
<evidence type="ECO:0000313" key="7">
    <source>
        <dbReference type="Proteomes" id="UP000239757"/>
    </source>
</evidence>
<accession>A0A2P5WXJ9</accession>
<dbReference type="InterPro" id="IPR003593">
    <property type="entry name" value="AAA+_ATPase"/>
</dbReference>
<keyword evidence="4" id="KW-1133">Transmembrane helix</keyword>
<dbReference type="InterPro" id="IPR003439">
    <property type="entry name" value="ABC_transporter-like_ATP-bd"/>
</dbReference>
<dbReference type="GO" id="GO:0005319">
    <property type="term" value="F:lipid transporter activity"/>
    <property type="evidence" value="ECO:0007669"/>
    <property type="project" value="TreeGrafter"/>
</dbReference>
<dbReference type="PROSITE" id="PS50893">
    <property type="entry name" value="ABC_TRANSPORTER_2"/>
    <property type="match status" value="1"/>
</dbReference>
<evidence type="ECO:0000256" key="3">
    <source>
        <dbReference type="ARBA" id="ARBA00022840"/>
    </source>
</evidence>
<dbReference type="EMBL" id="KZ666178">
    <property type="protein sequence ID" value="PPR95814.1"/>
    <property type="molecule type" value="Genomic_DNA"/>
</dbReference>
<reference evidence="6 7" key="1">
    <citation type="submission" date="2015-01" db="EMBL/GenBank/DDBJ databases">
        <title>Genome of allotetraploid Gossypium barbadense reveals genomic plasticity and fiber elongation in cotton evolution.</title>
        <authorList>
            <person name="Chen X."/>
            <person name="Liu X."/>
            <person name="Zhao B."/>
            <person name="Zheng H."/>
            <person name="Hu Y."/>
            <person name="Lu G."/>
            <person name="Yang C."/>
            <person name="Chen J."/>
            <person name="Shan C."/>
            <person name="Zhang L."/>
            <person name="Zhou Y."/>
            <person name="Wang L."/>
            <person name="Guo W."/>
            <person name="Bai Y."/>
            <person name="Ruan J."/>
            <person name="Shangguan X."/>
            <person name="Mao Y."/>
            <person name="Jiang J."/>
            <person name="Zhu Y."/>
            <person name="Lei J."/>
            <person name="Kang H."/>
            <person name="Chen S."/>
            <person name="He X."/>
            <person name="Wang R."/>
            <person name="Wang Y."/>
            <person name="Chen J."/>
            <person name="Wang L."/>
            <person name="Yu S."/>
            <person name="Wang B."/>
            <person name="Wei J."/>
            <person name="Song S."/>
            <person name="Lu X."/>
            <person name="Gao Z."/>
            <person name="Gu W."/>
            <person name="Deng X."/>
            <person name="Ma D."/>
            <person name="Wang S."/>
            <person name="Liang W."/>
            <person name="Fang L."/>
            <person name="Cai C."/>
            <person name="Zhu X."/>
            <person name="Zhou B."/>
            <person name="Zhang Y."/>
            <person name="Chen Z."/>
            <person name="Xu S."/>
            <person name="Zhu R."/>
            <person name="Wang S."/>
            <person name="Zhang T."/>
            <person name="Zhao G."/>
        </authorList>
    </citation>
    <scope>NUCLEOTIDE SEQUENCE [LARGE SCALE GENOMIC DNA]</scope>
    <source>
        <strain evidence="7">cv. Xinhai21</strain>
        <tissue evidence="6">Leaf</tissue>
    </source>
</reference>
<feature type="domain" description="ABC transporter" evidence="5">
    <location>
        <begin position="122"/>
        <end position="332"/>
    </location>
</feature>